<evidence type="ECO:0000313" key="3">
    <source>
        <dbReference type="Proteomes" id="UP001392437"/>
    </source>
</evidence>
<feature type="compositionally biased region" description="Acidic residues" evidence="1">
    <location>
        <begin position="178"/>
        <end position="194"/>
    </location>
</feature>
<comment type="caution">
    <text evidence="2">The sequence shown here is derived from an EMBL/GenBank/DDBJ whole genome shotgun (WGS) entry which is preliminary data.</text>
</comment>
<feature type="compositionally biased region" description="Basic and acidic residues" evidence="1">
    <location>
        <begin position="376"/>
        <end position="392"/>
    </location>
</feature>
<feature type="region of interest" description="Disordered" evidence="1">
    <location>
        <begin position="53"/>
        <end position="92"/>
    </location>
</feature>
<organism evidence="2 3">
    <name type="scientific">Apiospora kogelbergensis</name>
    <dbReference type="NCBI Taxonomy" id="1337665"/>
    <lineage>
        <taxon>Eukaryota</taxon>
        <taxon>Fungi</taxon>
        <taxon>Dikarya</taxon>
        <taxon>Ascomycota</taxon>
        <taxon>Pezizomycotina</taxon>
        <taxon>Sordariomycetes</taxon>
        <taxon>Xylariomycetidae</taxon>
        <taxon>Amphisphaeriales</taxon>
        <taxon>Apiosporaceae</taxon>
        <taxon>Apiospora</taxon>
    </lineage>
</organism>
<reference evidence="2 3" key="1">
    <citation type="submission" date="2023-01" db="EMBL/GenBank/DDBJ databases">
        <title>Analysis of 21 Apiospora genomes using comparative genomics revels a genus with tremendous synthesis potential of carbohydrate active enzymes and secondary metabolites.</title>
        <authorList>
            <person name="Sorensen T."/>
        </authorList>
    </citation>
    <scope>NUCLEOTIDE SEQUENCE [LARGE SCALE GENOMIC DNA]</scope>
    <source>
        <strain evidence="2 3">CBS 117206</strain>
    </source>
</reference>
<feature type="region of interest" description="Disordered" evidence="1">
    <location>
        <begin position="376"/>
        <end position="401"/>
    </location>
</feature>
<evidence type="ECO:0000313" key="2">
    <source>
        <dbReference type="EMBL" id="KAK8096875.1"/>
    </source>
</evidence>
<protein>
    <submittedName>
        <fullName evidence="2">Uncharacterized protein</fullName>
    </submittedName>
</protein>
<evidence type="ECO:0000256" key="1">
    <source>
        <dbReference type="SAM" id="MobiDB-lite"/>
    </source>
</evidence>
<keyword evidence="3" id="KW-1185">Reference proteome</keyword>
<feature type="region of interest" description="Disordered" evidence="1">
    <location>
        <begin position="325"/>
        <end position="345"/>
    </location>
</feature>
<gene>
    <name evidence="2" type="ORF">PG999_012819</name>
</gene>
<accession>A0AAW0Q7X1</accession>
<dbReference type="AlphaFoldDB" id="A0AAW0Q7X1"/>
<sequence length="401" mass="45061">MDSTIEDILAVSDRAFLHRVLHNLCMDNAFVCRAVLEHFTALPIGSDANDTGVGDTAVGDDQVPNIDAKRQDNSSNDQEVVKPEAPRGARSSLYDIPLAPSAMSAPSLDYVSFNLSAPLEYSATSRKRPRSPTNISSDAMVIDDDENDGYQNSLSRAVDGGSREVPDDDAATLYHDGSDDDTDDDMSSSSDDELAQPVQRRLLPTAISTRKSDATEDQTRQNLYKAIYDHQNASVMIESLNEKLMDCKDPARMERIGAKLHRLDSQRRAYRDIIENVLAAEDRKSAQSRFTAVERYSSHHAAHYHQRGVNEEEDESMVARRARIEAESQQSTKSRIDGMLEEEEKSHRMSRLLDAAKQAARKGAKRLKLSLADEARKNREWSAKKRREREAQKYAYRGRRK</sequence>
<dbReference type="EMBL" id="JAQQWP010000010">
    <property type="protein sequence ID" value="KAK8096875.1"/>
    <property type="molecule type" value="Genomic_DNA"/>
</dbReference>
<proteinExistence type="predicted"/>
<name>A0AAW0Q7X1_9PEZI</name>
<dbReference type="Proteomes" id="UP001392437">
    <property type="component" value="Unassembled WGS sequence"/>
</dbReference>
<feature type="region of interest" description="Disordered" evidence="1">
    <location>
        <begin position="122"/>
        <end position="217"/>
    </location>
</feature>